<keyword evidence="4" id="KW-0804">Transcription</keyword>
<dbReference type="Pfam" id="PF00126">
    <property type="entry name" value="HTH_1"/>
    <property type="match status" value="1"/>
</dbReference>
<evidence type="ECO:0000259" key="6">
    <source>
        <dbReference type="PROSITE" id="PS50931"/>
    </source>
</evidence>
<comment type="similarity">
    <text evidence="1">Belongs to the LysR transcriptional regulatory family.</text>
</comment>
<dbReference type="RefSeq" id="WP_146297412.1">
    <property type="nucleotide sequence ID" value="NZ_CP042301.2"/>
</dbReference>
<feature type="region of interest" description="Disordered" evidence="5">
    <location>
        <begin position="295"/>
        <end position="326"/>
    </location>
</feature>
<dbReference type="InterPro" id="IPR036390">
    <property type="entry name" value="WH_DNA-bd_sf"/>
</dbReference>
<dbReference type="InterPro" id="IPR036388">
    <property type="entry name" value="WH-like_DNA-bd_sf"/>
</dbReference>
<accession>A0A5B8KTI0</accession>
<evidence type="ECO:0000256" key="2">
    <source>
        <dbReference type="ARBA" id="ARBA00023015"/>
    </source>
</evidence>
<protein>
    <submittedName>
        <fullName evidence="7">LysR family transcriptional regulator</fullName>
    </submittedName>
</protein>
<dbReference type="EMBL" id="CP042301">
    <property type="protein sequence ID" value="QDY98907.1"/>
    <property type="molecule type" value="Genomic_DNA"/>
</dbReference>
<dbReference type="OrthoDB" id="9796526at2"/>
<dbReference type="GO" id="GO:0003700">
    <property type="term" value="F:DNA-binding transcription factor activity"/>
    <property type="evidence" value="ECO:0007669"/>
    <property type="project" value="InterPro"/>
</dbReference>
<dbReference type="InterPro" id="IPR005119">
    <property type="entry name" value="LysR_subst-bd"/>
</dbReference>
<dbReference type="CDD" id="cd08422">
    <property type="entry name" value="PBP2_CrgA_like"/>
    <property type="match status" value="1"/>
</dbReference>
<proteinExistence type="inferred from homology"/>
<feature type="compositionally biased region" description="Basic and acidic residues" evidence="5">
    <location>
        <begin position="312"/>
        <end position="326"/>
    </location>
</feature>
<evidence type="ECO:0000256" key="5">
    <source>
        <dbReference type="SAM" id="MobiDB-lite"/>
    </source>
</evidence>
<dbReference type="InterPro" id="IPR058163">
    <property type="entry name" value="LysR-type_TF_proteobact-type"/>
</dbReference>
<feature type="domain" description="HTH lysR-type" evidence="6">
    <location>
        <begin position="2"/>
        <end position="59"/>
    </location>
</feature>
<dbReference type="InterPro" id="IPR000847">
    <property type="entry name" value="LysR_HTH_N"/>
</dbReference>
<evidence type="ECO:0000256" key="1">
    <source>
        <dbReference type="ARBA" id="ARBA00009437"/>
    </source>
</evidence>
<organism evidence="7 8">
    <name type="scientific">Nitratireductor mangrovi</name>
    <dbReference type="NCBI Taxonomy" id="2599600"/>
    <lineage>
        <taxon>Bacteria</taxon>
        <taxon>Pseudomonadati</taxon>
        <taxon>Pseudomonadota</taxon>
        <taxon>Alphaproteobacteria</taxon>
        <taxon>Hyphomicrobiales</taxon>
        <taxon>Phyllobacteriaceae</taxon>
        <taxon>Nitratireductor</taxon>
    </lineage>
</organism>
<dbReference type="SUPFAM" id="SSF46785">
    <property type="entry name" value="Winged helix' DNA-binding domain"/>
    <property type="match status" value="1"/>
</dbReference>
<dbReference type="PANTHER" id="PTHR30537:SF3">
    <property type="entry name" value="TRANSCRIPTIONAL REGULATORY PROTEIN"/>
    <property type="match status" value="1"/>
</dbReference>
<dbReference type="PANTHER" id="PTHR30537">
    <property type="entry name" value="HTH-TYPE TRANSCRIPTIONAL REGULATOR"/>
    <property type="match status" value="1"/>
</dbReference>
<evidence type="ECO:0000313" key="8">
    <source>
        <dbReference type="Proteomes" id="UP000321389"/>
    </source>
</evidence>
<dbReference type="GO" id="GO:0006351">
    <property type="term" value="P:DNA-templated transcription"/>
    <property type="evidence" value="ECO:0007669"/>
    <property type="project" value="TreeGrafter"/>
</dbReference>
<keyword evidence="3" id="KW-0238">DNA-binding</keyword>
<dbReference type="Gene3D" id="3.40.190.290">
    <property type="match status" value="1"/>
</dbReference>
<dbReference type="AlphaFoldDB" id="A0A5B8KTI0"/>
<evidence type="ECO:0000313" key="7">
    <source>
        <dbReference type="EMBL" id="QDY98907.1"/>
    </source>
</evidence>
<dbReference type="SUPFAM" id="SSF53850">
    <property type="entry name" value="Periplasmic binding protein-like II"/>
    <property type="match status" value="1"/>
</dbReference>
<dbReference type="KEGG" id="niy:FQ775_00130"/>
<dbReference type="Pfam" id="PF03466">
    <property type="entry name" value="LysR_substrate"/>
    <property type="match status" value="1"/>
</dbReference>
<evidence type="ECO:0000256" key="3">
    <source>
        <dbReference type="ARBA" id="ARBA00023125"/>
    </source>
</evidence>
<reference evidence="7" key="1">
    <citation type="submission" date="2020-04" db="EMBL/GenBank/DDBJ databases">
        <title>Nitratireductor sp. nov. isolated from mangrove soil.</title>
        <authorList>
            <person name="Ye Y."/>
        </authorList>
    </citation>
    <scope>NUCLEOTIDE SEQUENCE</scope>
    <source>
        <strain evidence="7">SY7</strain>
    </source>
</reference>
<gene>
    <name evidence="7" type="ORF">FQ775_00130</name>
</gene>
<dbReference type="Gene3D" id="1.10.10.10">
    <property type="entry name" value="Winged helix-like DNA-binding domain superfamily/Winged helix DNA-binding domain"/>
    <property type="match status" value="1"/>
</dbReference>
<dbReference type="PROSITE" id="PS50931">
    <property type="entry name" value="HTH_LYSR"/>
    <property type="match status" value="1"/>
</dbReference>
<sequence length="326" mass="35173">MIDWNDLRYFLAIARSGSTAAAGRQLGVNQSTVVRRLAALEAGLGLRLFEKQRQGYRLTPEGEALVANAGSVETAVLELTRRAAALDSTLTGSLRVSAVALGLVPRLIREFERHHPDIKVSLMIEERYADLGAGEADVALRAGPPGSSTLVGRKLSDQTWAVYATGDYVERHGAPATPDDLNAHRVIGFEGVIEDITAARWLREVAPRCEITTRSNSVLGLLQAAKAGFGLALLPCQIGDPEEDLVRVLDPQPGLTGGLWILTHPDLHKRPKVRVFFDFMAQAIVKHRPLLLGQTRPLRGSGPALPPPAREPATEGHPDARPGSDL</sequence>
<name>A0A5B8KTI0_9HYPH</name>
<dbReference type="GO" id="GO:0043565">
    <property type="term" value="F:sequence-specific DNA binding"/>
    <property type="evidence" value="ECO:0007669"/>
    <property type="project" value="TreeGrafter"/>
</dbReference>
<dbReference type="Proteomes" id="UP000321389">
    <property type="component" value="Chromosome"/>
</dbReference>
<keyword evidence="2" id="KW-0805">Transcription regulation</keyword>
<keyword evidence="8" id="KW-1185">Reference proteome</keyword>
<evidence type="ECO:0000256" key="4">
    <source>
        <dbReference type="ARBA" id="ARBA00023163"/>
    </source>
</evidence>